<gene>
    <name evidence="16" type="ORF">CCMP2556_LOCUS712</name>
</gene>
<dbReference type="Proteomes" id="UP001642484">
    <property type="component" value="Unassembled WGS sequence"/>
</dbReference>
<evidence type="ECO:0000256" key="10">
    <source>
        <dbReference type="ARBA" id="ARBA00023136"/>
    </source>
</evidence>
<reference evidence="16 17" key="1">
    <citation type="submission" date="2024-02" db="EMBL/GenBank/DDBJ databases">
        <authorList>
            <person name="Chen Y."/>
            <person name="Shah S."/>
            <person name="Dougan E. K."/>
            <person name="Thang M."/>
            <person name="Chan C."/>
        </authorList>
    </citation>
    <scope>NUCLEOTIDE SEQUENCE [LARGE SCALE GENOMIC DNA]</scope>
</reference>
<dbReference type="Pfam" id="PF00520">
    <property type="entry name" value="Ion_trans"/>
    <property type="match status" value="1"/>
</dbReference>
<evidence type="ECO:0000256" key="2">
    <source>
        <dbReference type="ARBA" id="ARBA00022448"/>
    </source>
</evidence>
<evidence type="ECO:0000256" key="9">
    <source>
        <dbReference type="ARBA" id="ARBA00023065"/>
    </source>
</evidence>
<dbReference type="SUPFAM" id="SSF81324">
    <property type="entry name" value="Voltage-gated potassium channels"/>
    <property type="match status" value="1"/>
</dbReference>
<dbReference type="Gene3D" id="1.20.120.350">
    <property type="entry name" value="Voltage-gated potassium channels. Chain C"/>
    <property type="match status" value="1"/>
</dbReference>
<keyword evidence="10 14" id="KW-0472">Membrane</keyword>
<evidence type="ECO:0000256" key="5">
    <source>
        <dbReference type="ARBA" id="ARBA00022692"/>
    </source>
</evidence>
<evidence type="ECO:0000256" key="7">
    <source>
        <dbReference type="ARBA" id="ARBA00022882"/>
    </source>
</evidence>
<protein>
    <recommendedName>
        <fullName evidence="15">Ion transport domain-containing protein</fullName>
    </recommendedName>
</protein>
<feature type="compositionally biased region" description="Basic and acidic residues" evidence="13">
    <location>
        <begin position="348"/>
        <end position="363"/>
    </location>
</feature>
<feature type="region of interest" description="Disordered" evidence="13">
    <location>
        <begin position="277"/>
        <end position="306"/>
    </location>
</feature>
<keyword evidence="9" id="KW-0406">Ion transport</keyword>
<keyword evidence="4" id="KW-0107">Calcium channel</keyword>
<feature type="compositionally biased region" description="Basic and acidic residues" evidence="13">
    <location>
        <begin position="123"/>
        <end position="133"/>
    </location>
</feature>
<dbReference type="InterPro" id="IPR050599">
    <property type="entry name" value="VDCC_alpha-1_subunit"/>
</dbReference>
<comment type="subcellular location">
    <subcellularLocation>
        <location evidence="1">Membrane</location>
        <topology evidence="1">Multi-pass membrane protein</topology>
    </subcellularLocation>
</comment>
<dbReference type="InterPro" id="IPR005821">
    <property type="entry name" value="Ion_trans_dom"/>
</dbReference>
<keyword evidence="5 14" id="KW-0812">Transmembrane</keyword>
<feature type="domain" description="Ion transport" evidence="15">
    <location>
        <begin position="428"/>
        <end position="672"/>
    </location>
</feature>
<feature type="region of interest" description="Disordered" evidence="13">
    <location>
        <begin position="113"/>
        <end position="133"/>
    </location>
</feature>
<dbReference type="PANTHER" id="PTHR45628:SF7">
    <property type="entry name" value="VOLTAGE-DEPENDENT CALCIUM CHANNEL TYPE A SUBUNIT ALPHA-1"/>
    <property type="match status" value="1"/>
</dbReference>
<keyword evidence="3" id="KW-0109">Calcium transport</keyword>
<keyword evidence="11" id="KW-0325">Glycoprotein</keyword>
<evidence type="ECO:0000313" key="16">
    <source>
        <dbReference type="EMBL" id="CAK8987007.1"/>
    </source>
</evidence>
<evidence type="ECO:0000256" key="13">
    <source>
        <dbReference type="SAM" id="MobiDB-lite"/>
    </source>
</evidence>
<evidence type="ECO:0000256" key="3">
    <source>
        <dbReference type="ARBA" id="ARBA00022568"/>
    </source>
</evidence>
<dbReference type="EMBL" id="CAXAMN010000214">
    <property type="protein sequence ID" value="CAK8987007.1"/>
    <property type="molecule type" value="Genomic_DNA"/>
</dbReference>
<name>A0ABP0HAC5_9DINO</name>
<evidence type="ECO:0000256" key="14">
    <source>
        <dbReference type="SAM" id="Phobius"/>
    </source>
</evidence>
<proteinExistence type="predicted"/>
<evidence type="ECO:0000256" key="1">
    <source>
        <dbReference type="ARBA" id="ARBA00004141"/>
    </source>
</evidence>
<evidence type="ECO:0000256" key="8">
    <source>
        <dbReference type="ARBA" id="ARBA00022989"/>
    </source>
</evidence>
<feature type="transmembrane region" description="Helical" evidence="14">
    <location>
        <begin position="638"/>
        <end position="659"/>
    </location>
</feature>
<accession>A0ABP0HAC5</accession>
<evidence type="ECO:0000256" key="6">
    <source>
        <dbReference type="ARBA" id="ARBA00022837"/>
    </source>
</evidence>
<organism evidence="16 17">
    <name type="scientific">Durusdinium trenchii</name>
    <dbReference type="NCBI Taxonomy" id="1381693"/>
    <lineage>
        <taxon>Eukaryota</taxon>
        <taxon>Sar</taxon>
        <taxon>Alveolata</taxon>
        <taxon>Dinophyceae</taxon>
        <taxon>Suessiales</taxon>
        <taxon>Symbiodiniaceae</taxon>
        <taxon>Durusdinium</taxon>
    </lineage>
</organism>
<feature type="transmembrane region" description="Helical" evidence="14">
    <location>
        <begin position="560"/>
        <end position="589"/>
    </location>
</feature>
<evidence type="ECO:0000259" key="15">
    <source>
        <dbReference type="Pfam" id="PF00520"/>
    </source>
</evidence>
<evidence type="ECO:0000256" key="4">
    <source>
        <dbReference type="ARBA" id="ARBA00022673"/>
    </source>
</evidence>
<keyword evidence="7" id="KW-0851">Voltage-gated channel</keyword>
<evidence type="ECO:0000256" key="12">
    <source>
        <dbReference type="ARBA" id="ARBA00023303"/>
    </source>
</evidence>
<dbReference type="PANTHER" id="PTHR45628">
    <property type="entry name" value="VOLTAGE-DEPENDENT CALCIUM CHANNEL TYPE A SUBUNIT ALPHA-1"/>
    <property type="match status" value="1"/>
</dbReference>
<keyword evidence="6" id="KW-0106">Calcium</keyword>
<feature type="transmembrane region" description="Helical" evidence="14">
    <location>
        <begin position="517"/>
        <end position="539"/>
    </location>
</feature>
<evidence type="ECO:0000256" key="11">
    <source>
        <dbReference type="ARBA" id="ARBA00023180"/>
    </source>
</evidence>
<keyword evidence="17" id="KW-1185">Reference proteome</keyword>
<comment type="caution">
    <text evidence="16">The sequence shown here is derived from an EMBL/GenBank/DDBJ whole genome shotgun (WGS) entry which is preliminary data.</text>
</comment>
<feature type="region of interest" description="Disordered" evidence="13">
    <location>
        <begin position="810"/>
        <end position="849"/>
    </location>
</feature>
<sequence>MHHSVPPMASDSLNVSYLERAPPRRNANVQAFIRGKESSYADALEFCRQGLGFMGDEILTKVKSEMQQTVNYIKSEVADMKSEVADMVEHHHLTLAAKLESINEKLYSVERIDGAKRSQSPDARSREQNEANRRLVLRREEQILQIHDQLAKMSDQLNKVNKKSDMDQCMQNLAGKIDLQQMLDAQAMNLMQQMRQMHMGTHDVSEVLRELENAKPPQIDLSLISTEIRKTIMIFEEDFRMLMNEITKVQKHLQIDYVEIAAVGQVTGLSVQESTAVPAEGAPTTEGTCPSPSCPSPSPSESASRGSKVMIEGVTFAEEEVVICEDLHIASRVKRSKRVREVSAQTENSRRDEHVQTDLDHQAHKPHHKKKTLPAAKTKVVQPVAQLRPGLQDKDAFKERARKALLRPQYNVFDYYHTTGVCQAIARHFVFDNLTVCVVALNAIWIAVDIDYNTSAVLTQADTVFQVVEHSFCTYFFLEIMIRFGAFAHKRRALMDVWFLFDSVLVANMVVETWLVPIIIIAAGTDAADVLNISFLRMMRMVKLLRLSRISRFIRSVPELVIILKAMGFAARSVLVFFLVWLVIIYIFAVVLRQATDSSTVGTSLFPSVPSAMNTLLLDGLLADYAPLMKSLGSESAILWVVGLAYILLVAITVLYMLVGCLVEAVGAIASSQKEGLAISYVAGSVRAKMESLGHSPEGDISLHSFQQYLTDPEIAGILSSVKVDVVILGEMLEMIYEDLERQGEAMTFEKMIELMLNGRGSNTATVRDIKELLRMIRSAIKLSGVETLNKVTEEMGSVAATIQALRIEGAGDSDSDSSSGRSPSVAVSGRPRMHVQETTSVRSGRLGW</sequence>
<keyword evidence="12" id="KW-0407">Ion channel</keyword>
<keyword evidence="8 14" id="KW-1133">Transmembrane helix</keyword>
<keyword evidence="2" id="KW-0813">Transport</keyword>
<evidence type="ECO:0000313" key="17">
    <source>
        <dbReference type="Proteomes" id="UP001642484"/>
    </source>
</evidence>
<feature type="compositionally biased region" description="Low complexity" evidence="13">
    <location>
        <begin position="811"/>
        <end position="831"/>
    </location>
</feature>
<dbReference type="InterPro" id="IPR027359">
    <property type="entry name" value="Volt_channel_dom_sf"/>
</dbReference>
<feature type="region of interest" description="Disordered" evidence="13">
    <location>
        <begin position="338"/>
        <end position="374"/>
    </location>
</feature>